<reference evidence="6" key="1">
    <citation type="submission" date="2020-02" db="EMBL/GenBank/DDBJ databases">
        <authorList>
            <person name="Meier V. D."/>
        </authorList>
    </citation>
    <scope>NUCLEOTIDE SEQUENCE</scope>
    <source>
        <strain evidence="6">AVDCRST_MAG42</strain>
    </source>
</reference>
<feature type="signal peptide" evidence="5">
    <location>
        <begin position="1"/>
        <end position="27"/>
    </location>
</feature>
<evidence type="ECO:0000256" key="3">
    <source>
        <dbReference type="ARBA" id="ARBA00012733"/>
    </source>
</evidence>
<accession>A0A6J4HWZ3</accession>
<organism evidence="6">
    <name type="scientific">uncultured Chthoniobacterales bacterium</name>
    <dbReference type="NCBI Taxonomy" id="1836801"/>
    <lineage>
        <taxon>Bacteria</taxon>
        <taxon>Pseudomonadati</taxon>
        <taxon>Verrucomicrobiota</taxon>
        <taxon>Spartobacteria</taxon>
        <taxon>Chthoniobacterales</taxon>
        <taxon>environmental samples</taxon>
    </lineage>
</organism>
<dbReference type="GO" id="GO:0004308">
    <property type="term" value="F:exo-alpha-sialidase activity"/>
    <property type="evidence" value="ECO:0007669"/>
    <property type="project" value="UniProtKB-EC"/>
</dbReference>
<dbReference type="PANTHER" id="PTHR10628">
    <property type="entry name" value="SIALIDASE"/>
    <property type="match status" value="1"/>
</dbReference>
<dbReference type="CDD" id="cd15482">
    <property type="entry name" value="Sialidase_non-viral"/>
    <property type="match status" value="1"/>
</dbReference>
<dbReference type="GO" id="GO:0009313">
    <property type="term" value="P:oligosaccharide catabolic process"/>
    <property type="evidence" value="ECO:0007669"/>
    <property type="project" value="TreeGrafter"/>
</dbReference>
<gene>
    <name evidence="6" type="ORF">AVDCRST_MAG42-1816</name>
</gene>
<dbReference type="InterPro" id="IPR026856">
    <property type="entry name" value="Sialidase_fam"/>
</dbReference>
<dbReference type="PANTHER" id="PTHR10628:SF30">
    <property type="entry name" value="EXO-ALPHA-SIALIDASE"/>
    <property type="match status" value="1"/>
</dbReference>
<dbReference type="InterPro" id="IPR036278">
    <property type="entry name" value="Sialidase_sf"/>
</dbReference>
<dbReference type="GO" id="GO:0006689">
    <property type="term" value="P:ganglioside catabolic process"/>
    <property type="evidence" value="ECO:0007669"/>
    <property type="project" value="TreeGrafter"/>
</dbReference>
<keyword evidence="5" id="KW-0732">Signal</keyword>
<comment type="catalytic activity">
    <reaction evidence="1">
        <text>Hydrolysis of alpha-(2-&gt;3)-, alpha-(2-&gt;6)-, alpha-(2-&gt;8)- glycosidic linkages of terminal sialic acid residues in oligosaccharides, glycoproteins, glycolipids, colominic acid and synthetic substrates.</text>
        <dbReference type="EC" id="3.2.1.18"/>
    </reaction>
</comment>
<protein>
    <recommendedName>
        <fullName evidence="3">exo-alpha-sialidase</fullName>
        <ecNumber evidence="3">3.2.1.18</ecNumber>
    </recommendedName>
</protein>
<feature type="chain" id="PRO_5027001983" description="exo-alpha-sialidase" evidence="5">
    <location>
        <begin position="28"/>
        <end position="861"/>
    </location>
</feature>
<evidence type="ECO:0000313" key="6">
    <source>
        <dbReference type="EMBL" id="CAA9235773.1"/>
    </source>
</evidence>
<evidence type="ECO:0000256" key="1">
    <source>
        <dbReference type="ARBA" id="ARBA00000427"/>
    </source>
</evidence>
<dbReference type="Gene3D" id="2.120.10.10">
    <property type="match status" value="3"/>
</dbReference>
<dbReference type="EMBL" id="CADCTA010000057">
    <property type="protein sequence ID" value="CAA9235773.1"/>
    <property type="molecule type" value="Genomic_DNA"/>
</dbReference>
<sequence>MIKRAFAKHRNLAGALALLLTTGVVFPALGSDTAAAAHPYSGRTVTEVDRSRLPAALQNVPLERLSSGALIRLGLAESDEDWNARVARAAAADVQERKAAVALDRRVGANIRLGDDPPELPSFRRAQAEPHIARSPTDPDFLVATFQEGRFRDGGAVNCGYSTSRDGGVTWSRALLPGAGAVSGGPYERVTDPVAGFDRAGNAYVNTLGLITGTTSTGTQDFDGSVIVSRSTDGGVTFGQPVLAYKEPNADTFADKNWMAINNFPGTPTAGRIILTFTIFSNVGGTAHPIARVYSDDQGATWSPLAYIHSLNNQVQGSQPVFLRDGRLVIVYWNFMGTSTFADDRLELVVSNDGGNTFGPPRPITNVAIYGPPNIRSGGFLPSVTTDRETGTLFLTYQARHEGQPRIMFMRSSDAGNSWSTPIPISNNPPNSGVFNPAIASSADGRTLTVAFYDLRDNPGSTTRCDMYLAQSFDGGNTWQPNIRLSSESTDAALAVNTGSDSNPSYMLGDYIGIAEPVNSNVPAVPVWIDTRTGDPDPFVTRVGIAPQLDFTSWQAARLSFSQTGNPASGGESGDADGDNASNSSEYNTDTEPNEFFHTGRQLNISTRARVQTGENILIGGFIVTGSEPKRVVIRALGPSLTGAGVPGALQNPTLQLLTDNNALVAENDDWRQTQESEITATGIPPADDREAAIVQTLSPGNYTAAVRGAGDTAGVALVEIYDLAPGANSRLANISTRSFVEAGENVMIGGLIIGAGAGPDGAGSTRVVLRATGPSLSQQGVTGALQDPELLLFDANGSVIETNDNWRQTEQADVRTLNLAPRDDREAALVASLPRGSYTAIVRGRDGTTGVALIEAYNVQ</sequence>
<dbReference type="SUPFAM" id="SSF50939">
    <property type="entry name" value="Sialidases"/>
    <property type="match status" value="2"/>
</dbReference>
<evidence type="ECO:0000256" key="4">
    <source>
        <dbReference type="SAM" id="MobiDB-lite"/>
    </source>
</evidence>
<dbReference type="GO" id="GO:0005737">
    <property type="term" value="C:cytoplasm"/>
    <property type="evidence" value="ECO:0007669"/>
    <property type="project" value="TreeGrafter"/>
</dbReference>
<dbReference type="EC" id="3.2.1.18" evidence="3"/>
<feature type="region of interest" description="Disordered" evidence="4">
    <location>
        <begin position="562"/>
        <end position="595"/>
    </location>
</feature>
<name>A0A6J4HWZ3_9BACT</name>
<comment type="similarity">
    <text evidence="2">Belongs to the glycosyl hydrolase 33 family.</text>
</comment>
<dbReference type="GO" id="GO:0016020">
    <property type="term" value="C:membrane"/>
    <property type="evidence" value="ECO:0007669"/>
    <property type="project" value="TreeGrafter"/>
</dbReference>
<dbReference type="AlphaFoldDB" id="A0A6J4HWZ3"/>
<evidence type="ECO:0000256" key="2">
    <source>
        <dbReference type="ARBA" id="ARBA00009348"/>
    </source>
</evidence>
<proteinExistence type="inferred from homology"/>
<evidence type="ECO:0000256" key="5">
    <source>
        <dbReference type="SAM" id="SignalP"/>
    </source>
</evidence>